<reference evidence="2" key="1">
    <citation type="submission" date="2022-01" db="EMBL/GenBank/DDBJ databases">
        <title>Genome sequnece data of strain Bradyrhizobium sp. nov.</title>
        <authorList>
            <person name="Zhang J."/>
        </authorList>
    </citation>
    <scope>NUCLEOTIDE SEQUENCE</scope>
    <source>
        <strain evidence="2">WYCCWR 13023</strain>
    </source>
</reference>
<dbReference type="InterPro" id="IPR041657">
    <property type="entry name" value="HTH_17"/>
</dbReference>
<dbReference type="InterPro" id="IPR010093">
    <property type="entry name" value="SinI_DNA-bd"/>
</dbReference>
<gene>
    <name evidence="2" type="ORF">L6654_19645</name>
</gene>
<dbReference type="RefSeq" id="WP_237890786.1">
    <property type="nucleotide sequence ID" value="NZ_JAKLTY010000012.1"/>
</dbReference>
<organism evidence="2 3">
    <name type="scientific">Bradyrhizobium zhengyangense</name>
    <dbReference type="NCBI Taxonomy" id="2911009"/>
    <lineage>
        <taxon>Bacteria</taxon>
        <taxon>Pseudomonadati</taxon>
        <taxon>Pseudomonadota</taxon>
        <taxon>Alphaproteobacteria</taxon>
        <taxon>Hyphomicrobiales</taxon>
        <taxon>Nitrobacteraceae</taxon>
        <taxon>Bradyrhizobium</taxon>
    </lineage>
</organism>
<protein>
    <submittedName>
        <fullName evidence="2">Helix-turn-helix domain-containing protein</fullName>
    </submittedName>
</protein>
<dbReference type="Pfam" id="PF12728">
    <property type="entry name" value="HTH_17"/>
    <property type="match status" value="1"/>
</dbReference>
<dbReference type="EMBL" id="JAKLTY010000012">
    <property type="protein sequence ID" value="MCG2628853.1"/>
    <property type="molecule type" value="Genomic_DNA"/>
</dbReference>
<feature type="domain" description="Helix-turn-helix" evidence="1">
    <location>
        <begin position="10"/>
        <end position="58"/>
    </location>
</feature>
<dbReference type="GO" id="GO:0003677">
    <property type="term" value="F:DNA binding"/>
    <property type="evidence" value="ECO:0007669"/>
    <property type="project" value="InterPro"/>
</dbReference>
<accession>A0A9X1RD44</accession>
<proteinExistence type="predicted"/>
<name>A0A9X1RD44_9BRAD</name>
<evidence type="ECO:0000313" key="3">
    <source>
        <dbReference type="Proteomes" id="UP001139054"/>
    </source>
</evidence>
<evidence type="ECO:0000313" key="2">
    <source>
        <dbReference type="EMBL" id="MCG2628853.1"/>
    </source>
</evidence>
<dbReference type="Proteomes" id="UP001139054">
    <property type="component" value="Unassembled WGS sequence"/>
</dbReference>
<comment type="caution">
    <text evidence="2">The sequence shown here is derived from an EMBL/GenBank/DDBJ whole genome shotgun (WGS) entry which is preliminary data.</text>
</comment>
<dbReference type="AlphaFoldDB" id="A0A9X1RD44"/>
<evidence type="ECO:0000259" key="1">
    <source>
        <dbReference type="Pfam" id="PF12728"/>
    </source>
</evidence>
<dbReference type="NCBIfam" id="TIGR01764">
    <property type="entry name" value="excise"/>
    <property type="match status" value="1"/>
</dbReference>
<sequence length="60" mass="6799">MPKPFPQNCLNVEGVANYLGVAPLTVRRLIQRRKLRVLRIGRRVAVTPAALEKFIADNEE</sequence>